<comment type="caution">
    <text evidence="2">The sequence shown here is derived from an EMBL/GenBank/DDBJ whole genome shotgun (WGS) entry which is preliminary data.</text>
</comment>
<evidence type="ECO:0000313" key="2">
    <source>
        <dbReference type="EMBL" id="KAJ1169893.1"/>
    </source>
</evidence>
<name>A0AAV7T0B6_PLEWA</name>
<gene>
    <name evidence="2" type="ORF">NDU88_001781</name>
</gene>
<protein>
    <submittedName>
        <fullName evidence="2">Uncharacterized protein</fullName>
    </submittedName>
</protein>
<reference evidence="2" key="1">
    <citation type="journal article" date="2022" name="bioRxiv">
        <title>Sequencing and chromosome-scale assembly of the giantPleurodeles waltlgenome.</title>
        <authorList>
            <person name="Brown T."/>
            <person name="Elewa A."/>
            <person name="Iarovenko S."/>
            <person name="Subramanian E."/>
            <person name="Araus A.J."/>
            <person name="Petzold A."/>
            <person name="Susuki M."/>
            <person name="Suzuki K.-i.T."/>
            <person name="Hayashi T."/>
            <person name="Toyoda A."/>
            <person name="Oliveira C."/>
            <person name="Osipova E."/>
            <person name="Leigh N.D."/>
            <person name="Simon A."/>
            <person name="Yun M.H."/>
        </authorList>
    </citation>
    <scope>NUCLEOTIDE SEQUENCE</scope>
    <source>
        <strain evidence="2">20211129_DDA</strain>
        <tissue evidence="2">Liver</tissue>
    </source>
</reference>
<proteinExistence type="predicted"/>
<sequence length="73" mass="7815">MITVRQNNPKVRPPCARRPRNTTPLLHHVAYEASDSARAGSVDPAAPPSALLLFLGFERPCSSLATLLRPPGG</sequence>
<feature type="region of interest" description="Disordered" evidence="1">
    <location>
        <begin position="1"/>
        <end position="23"/>
    </location>
</feature>
<dbReference type="EMBL" id="JANPWB010000007">
    <property type="protein sequence ID" value="KAJ1169893.1"/>
    <property type="molecule type" value="Genomic_DNA"/>
</dbReference>
<keyword evidence="3" id="KW-1185">Reference proteome</keyword>
<evidence type="ECO:0000313" key="3">
    <source>
        <dbReference type="Proteomes" id="UP001066276"/>
    </source>
</evidence>
<accession>A0AAV7T0B6</accession>
<dbReference type="AlphaFoldDB" id="A0AAV7T0B6"/>
<evidence type="ECO:0000256" key="1">
    <source>
        <dbReference type="SAM" id="MobiDB-lite"/>
    </source>
</evidence>
<dbReference type="Proteomes" id="UP001066276">
    <property type="component" value="Chromosome 4_1"/>
</dbReference>
<organism evidence="2 3">
    <name type="scientific">Pleurodeles waltl</name>
    <name type="common">Iberian ribbed newt</name>
    <dbReference type="NCBI Taxonomy" id="8319"/>
    <lineage>
        <taxon>Eukaryota</taxon>
        <taxon>Metazoa</taxon>
        <taxon>Chordata</taxon>
        <taxon>Craniata</taxon>
        <taxon>Vertebrata</taxon>
        <taxon>Euteleostomi</taxon>
        <taxon>Amphibia</taxon>
        <taxon>Batrachia</taxon>
        <taxon>Caudata</taxon>
        <taxon>Salamandroidea</taxon>
        <taxon>Salamandridae</taxon>
        <taxon>Pleurodelinae</taxon>
        <taxon>Pleurodeles</taxon>
    </lineage>
</organism>